<name>A0ABT0CCE2_THEVL</name>
<evidence type="ECO:0000259" key="2">
    <source>
        <dbReference type="Pfam" id="PF01385"/>
    </source>
</evidence>
<dbReference type="RefSeq" id="WP_244350821.1">
    <property type="nucleotide sequence ID" value="NZ_JAFIRA010000028.1"/>
</dbReference>
<gene>
    <name evidence="3" type="ORF">JX360_11135</name>
</gene>
<comment type="caution">
    <text evidence="3">The sequence shown here is derived from an EMBL/GenBank/DDBJ whole genome shotgun (WGS) entry which is preliminary data.</text>
</comment>
<protein>
    <submittedName>
        <fullName evidence="3">Transposase</fullName>
    </submittedName>
</protein>
<reference evidence="3" key="1">
    <citation type="submission" date="2021-02" db="EMBL/GenBank/DDBJ databases">
        <title>The CRISPR/cas machinery reduction and long-range gene transfer in the hot spring cyanobacterium Synechococcus.</title>
        <authorList>
            <person name="Dvorak P."/>
            <person name="Jahodarova E."/>
            <person name="Hasler P."/>
            <person name="Poulickova A."/>
        </authorList>
    </citation>
    <scope>NUCLEOTIDE SEQUENCE</scope>
    <source>
        <strain evidence="3">Rupite</strain>
    </source>
</reference>
<dbReference type="EMBL" id="JAFIRA010000028">
    <property type="protein sequence ID" value="MCJ2543456.1"/>
    <property type="molecule type" value="Genomic_DNA"/>
</dbReference>
<dbReference type="Proteomes" id="UP000830835">
    <property type="component" value="Unassembled WGS sequence"/>
</dbReference>
<accession>A0ABT0CCE2</accession>
<feature type="region of interest" description="Disordered" evidence="1">
    <location>
        <begin position="47"/>
        <end position="72"/>
    </location>
</feature>
<dbReference type="Pfam" id="PF01385">
    <property type="entry name" value="OrfB_IS605"/>
    <property type="match status" value="1"/>
</dbReference>
<organism evidence="3 4">
    <name type="scientific">Thermostichus vulcanus str. 'Rupite'</name>
    <dbReference type="NCBI Taxonomy" id="2813851"/>
    <lineage>
        <taxon>Bacteria</taxon>
        <taxon>Bacillati</taxon>
        <taxon>Cyanobacteriota</taxon>
        <taxon>Cyanophyceae</taxon>
        <taxon>Thermostichales</taxon>
        <taxon>Thermostichaceae</taxon>
        <taxon>Thermostichus</taxon>
    </lineage>
</organism>
<evidence type="ECO:0000313" key="3">
    <source>
        <dbReference type="EMBL" id="MCJ2543456.1"/>
    </source>
</evidence>
<dbReference type="InterPro" id="IPR001959">
    <property type="entry name" value="Transposase"/>
</dbReference>
<evidence type="ECO:0000256" key="1">
    <source>
        <dbReference type="SAM" id="MobiDB-lite"/>
    </source>
</evidence>
<evidence type="ECO:0000313" key="4">
    <source>
        <dbReference type="Proteomes" id="UP000830835"/>
    </source>
</evidence>
<feature type="domain" description="Probable transposase IS891/IS1136/IS1341" evidence="2">
    <location>
        <begin position="18"/>
        <end position="72"/>
    </location>
</feature>
<keyword evidence="4" id="KW-1185">Reference proteome</keyword>
<proteinExistence type="predicted"/>
<sequence>MKGLYFALLLVEDAIEKPESSSEGKAIGIDLGLTDLAVTSDGSKYANSRHLKKYERNLKRKQRKLSRKKKGS</sequence>